<dbReference type="EMBL" id="JXTI01000110">
    <property type="protein sequence ID" value="KWX12577.1"/>
    <property type="molecule type" value="Genomic_DNA"/>
</dbReference>
<organism evidence="2 3">
    <name type="scientific">Giardia duodenalis assemblage B</name>
    <dbReference type="NCBI Taxonomy" id="1394984"/>
    <lineage>
        <taxon>Eukaryota</taxon>
        <taxon>Metamonada</taxon>
        <taxon>Diplomonadida</taxon>
        <taxon>Hexamitidae</taxon>
        <taxon>Giardiinae</taxon>
        <taxon>Giardia</taxon>
    </lineage>
</organism>
<feature type="compositionally biased region" description="Basic and acidic residues" evidence="1">
    <location>
        <begin position="188"/>
        <end position="198"/>
    </location>
</feature>
<gene>
    <name evidence="2" type="ORF">QR46_3457</name>
</gene>
<reference evidence="2 3" key="1">
    <citation type="journal article" date="2015" name="Mol. Biochem. Parasitol.">
        <title>Identification of polymorphic genes for use in assemblage B genotyping assays through comparative genomics of multiple assemblage B Giardia duodenalis isolates.</title>
        <authorList>
            <person name="Wielinga C."/>
            <person name="Thompson R.C."/>
            <person name="Monis P."/>
            <person name="Ryan U."/>
        </authorList>
    </citation>
    <scope>NUCLEOTIDE SEQUENCE [LARGE SCALE GENOMIC DNA]</scope>
    <source>
        <strain evidence="2 3">BAH15c1</strain>
    </source>
</reference>
<accession>A0A132NRB7</accession>
<dbReference type="OrthoDB" id="2120499at2759"/>
<proteinExistence type="predicted"/>
<protein>
    <submittedName>
        <fullName evidence="2">Uncharacterized protein</fullName>
    </submittedName>
</protein>
<evidence type="ECO:0000313" key="2">
    <source>
        <dbReference type="EMBL" id="KWX12577.1"/>
    </source>
</evidence>
<dbReference type="AlphaFoldDB" id="A0A132NRB7"/>
<dbReference type="VEuPathDB" id="GiardiaDB:QR46_3457"/>
<dbReference type="Proteomes" id="UP000070089">
    <property type="component" value="Unassembled WGS sequence"/>
</dbReference>
<evidence type="ECO:0000256" key="1">
    <source>
        <dbReference type="SAM" id="MobiDB-lite"/>
    </source>
</evidence>
<name>A0A132NRB7_GIAIN</name>
<evidence type="ECO:0000313" key="3">
    <source>
        <dbReference type="Proteomes" id="UP000070089"/>
    </source>
</evidence>
<feature type="region of interest" description="Disordered" evidence="1">
    <location>
        <begin position="171"/>
        <end position="198"/>
    </location>
</feature>
<sequence length="198" mass="22513">MNLYNREPGPPRVLIDNWVEERSLYETALNPDGTVKMGTCRVPTVYVQTTNPDQKMPSDTTNKEYGDFRASKKEYFNPNCNVDTVGRPVTSGAALEARFRAQAEQEWAAYVQLRQDALDGKARELACSDSKVSTYTADYSKPEIERPLTQARYDHPVTLYSTGAINVRRTGPELGRYPRHAQFSTPIEENKRGQWKDD</sequence>
<comment type="caution">
    <text evidence="2">The sequence shown here is derived from an EMBL/GenBank/DDBJ whole genome shotgun (WGS) entry which is preliminary data.</text>
</comment>